<dbReference type="RefSeq" id="WP_089815628.1">
    <property type="nucleotide sequence ID" value="NZ_FOZK01000002.1"/>
</dbReference>
<sequence length="161" mass="17911">MSSNVFVVPCDPDDFDRTVRSAVSLADYPDHPDALPEGDEVRFWGVQDGDSNQTYFEKMDAGDLVLFYQDDTYVGTGRIGTTFTDDESWAATTVWHDTPASRIFTVDEFTPVSVPRAAVNRIFDYADGYNPGGLMRVADGRVSKRPAAIELALEQYTEKHA</sequence>
<dbReference type="Proteomes" id="UP000199062">
    <property type="component" value="Unassembled WGS sequence"/>
</dbReference>
<protein>
    <recommendedName>
        <fullName evidence="3">EVE domain-containing protein</fullName>
    </recommendedName>
</protein>
<organism evidence="1 2">
    <name type="scientific">Halomicrobium zhouii</name>
    <dbReference type="NCBI Taxonomy" id="767519"/>
    <lineage>
        <taxon>Archaea</taxon>
        <taxon>Methanobacteriati</taxon>
        <taxon>Methanobacteriota</taxon>
        <taxon>Stenosarchaea group</taxon>
        <taxon>Halobacteria</taxon>
        <taxon>Halobacteriales</taxon>
        <taxon>Haloarculaceae</taxon>
        <taxon>Halomicrobium</taxon>
    </lineage>
</organism>
<dbReference type="AlphaFoldDB" id="A0A1I6KZA4"/>
<proteinExistence type="predicted"/>
<evidence type="ECO:0008006" key="3">
    <source>
        <dbReference type="Google" id="ProtNLM"/>
    </source>
</evidence>
<dbReference type="EMBL" id="FOZK01000002">
    <property type="protein sequence ID" value="SFR96328.1"/>
    <property type="molecule type" value="Genomic_DNA"/>
</dbReference>
<dbReference type="OrthoDB" id="9837at2157"/>
<reference evidence="1 2" key="1">
    <citation type="submission" date="2016-10" db="EMBL/GenBank/DDBJ databases">
        <authorList>
            <person name="de Groot N.N."/>
        </authorList>
    </citation>
    <scope>NUCLEOTIDE SEQUENCE [LARGE SCALE GENOMIC DNA]</scope>
    <source>
        <strain evidence="1 2">CGMCC 1.10457</strain>
    </source>
</reference>
<name>A0A1I6KZA4_9EURY</name>
<accession>A0A1I6KZA4</accession>
<evidence type="ECO:0000313" key="2">
    <source>
        <dbReference type="Proteomes" id="UP000199062"/>
    </source>
</evidence>
<gene>
    <name evidence="1" type="ORF">SAMN05216559_1558</name>
</gene>
<keyword evidence="2" id="KW-1185">Reference proteome</keyword>
<evidence type="ECO:0000313" key="1">
    <source>
        <dbReference type="EMBL" id="SFR96328.1"/>
    </source>
</evidence>